<dbReference type="InterPro" id="IPR008932">
    <property type="entry name" value="Ribosomal_bL12_oligo"/>
</dbReference>
<evidence type="ECO:0000256" key="4">
    <source>
        <dbReference type="HAMAP-Rule" id="MF_00368"/>
    </source>
</evidence>
<comment type="function">
    <text evidence="4">Forms part of the ribosomal stalk which helps the ribosome interact with GTP-bound translation factors. Is thus essential for accurate translation.</text>
</comment>
<evidence type="ECO:0000256" key="2">
    <source>
        <dbReference type="ARBA" id="ARBA00022980"/>
    </source>
</evidence>
<dbReference type="STRING" id="1618337.UT28_C0001G0041"/>
<dbReference type="EMBL" id="CP011213">
    <property type="protein sequence ID" value="AKM81860.1"/>
    <property type="molecule type" value="Genomic_DNA"/>
</dbReference>
<dbReference type="InterPro" id="IPR036235">
    <property type="entry name" value="Ribosomal_bL12_oligo_N_sf"/>
</dbReference>
<protein>
    <recommendedName>
        <fullName evidence="4">Large ribosomal subunit protein bL12</fullName>
    </recommendedName>
</protein>
<name>A0A0G4B2R2_9BACT</name>
<evidence type="ECO:0000259" key="6">
    <source>
        <dbReference type="Pfam" id="PF00542"/>
    </source>
</evidence>
<dbReference type="NCBIfam" id="TIGR00855">
    <property type="entry name" value="L12"/>
    <property type="match status" value="1"/>
</dbReference>
<dbReference type="Pfam" id="PF16320">
    <property type="entry name" value="Ribosomal_L12_N"/>
    <property type="match status" value="1"/>
</dbReference>
<dbReference type="Proteomes" id="UP000035648">
    <property type="component" value="Chromosome"/>
</dbReference>
<dbReference type="SUPFAM" id="SSF48300">
    <property type="entry name" value="Ribosomal protein L7/12, oligomerisation (N-terminal) domain"/>
    <property type="match status" value="1"/>
</dbReference>
<dbReference type="InterPro" id="IPR000206">
    <property type="entry name" value="Ribosomal_bL12"/>
</dbReference>
<dbReference type="Gene3D" id="1.20.5.710">
    <property type="entry name" value="Single helix bin"/>
    <property type="match status" value="1"/>
</dbReference>
<evidence type="ECO:0000256" key="3">
    <source>
        <dbReference type="ARBA" id="ARBA00023274"/>
    </source>
</evidence>
<dbReference type="AlphaFoldDB" id="A0A0G4B2R2"/>
<dbReference type="GO" id="GO:0006412">
    <property type="term" value="P:translation"/>
    <property type="evidence" value="ECO:0007669"/>
    <property type="project" value="UniProtKB-UniRule"/>
</dbReference>
<feature type="domain" description="Large ribosomal subunit protein bL12 oligomerization" evidence="7">
    <location>
        <begin position="84"/>
        <end position="129"/>
    </location>
</feature>
<accession>A0A0G4B2R2</accession>
<sequence>MADDIKKEEKQAEAEAEAETKLNDEASKEEAGSNVDEKAQVGAAVEEAAGAEEETPAEVEAINTDNETAKEANEAKAEPTGKFADLIKDIEGLTTLELAELVKALEERFGVSAAAPMMAAAGAVAGGAAAPAEEEKSSYTLVLADSGSQKIAVIKALREINQELGLKEAKDLADAAPKEIKKDMPKAEAEEAKKKLEAAGAKVELK</sequence>
<gene>
    <name evidence="4" type="primary">rplL</name>
    <name evidence="8" type="ORF">UT28_C0001G0041</name>
</gene>
<dbReference type="InterPro" id="IPR013823">
    <property type="entry name" value="Ribosomal_bL12_C"/>
</dbReference>
<dbReference type="HAMAP" id="MF_00368">
    <property type="entry name" value="Ribosomal_bL12"/>
    <property type="match status" value="1"/>
</dbReference>
<dbReference type="GO" id="GO:0022625">
    <property type="term" value="C:cytosolic large ribosomal subunit"/>
    <property type="evidence" value="ECO:0007669"/>
    <property type="project" value="TreeGrafter"/>
</dbReference>
<dbReference type="Gene3D" id="3.30.1390.10">
    <property type="match status" value="1"/>
</dbReference>
<dbReference type="CDD" id="cd00387">
    <property type="entry name" value="Ribosomal_L7_L12"/>
    <property type="match status" value="1"/>
</dbReference>
<dbReference type="InterPro" id="IPR014719">
    <property type="entry name" value="Ribosomal_bL12_C/ClpS-like"/>
</dbReference>
<feature type="domain" description="Large ribosomal subunit protein bL12 C-terminal" evidence="6">
    <location>
        <begin position="140"/>
        <end position="206"/>
    </location>
</feature>
<feature type="region of interest" description="Disordered" evidence="5">
    <location>
        <begin position="182"/>
        <end position="206"/>
    </location>
</feature>
<dbReference type="KEGG" id="bbgw:UT28_C0001G0041"/>
<dbReference type="PATRIC" id="fig|1618337.4.peg.41"/>
<evidence type="ECO:0000313" key="9">
    <source>
        <dbReference type="Proteomes" id="UP000035648"/>
    </source>
</evidence>
<evidence type="ECO:0000256" key="5">
    <source>
        <dbReference type="SAM" id="MobiDB-lite"/>
    </source>
</evidence>
<dbReference type="PANTHER" id="PTHR45987">
    <property type="entry name" value="39S RIBOSOMAL PROTEIN L12"/>
    <property type="match status" value="1"/>
</dbReference>
<keyword evidence="3 4" id="KW-0687">Ribonucleoprotein</keyword>
<dbReference type="GO" id="GO:0003729">
    <property type="term" value="F:mRNA binding"/>
    <property type="evidence" value="ECO:0007669"/>
    <property type="project" value="TreeGrafter"/>
</dbReference>
<comment type="subunit">
    <text evidence="4">Homodimer. Part of the ribosomal stalk of the 50S ribosomal subunit. Forms a multimeric L10(L12)X complex, where L10 forms an elongated spine to which 2 to 4 L12 dimers bind in a sequential fashion. Binds GTP-bound translation factors.</text>
</comment>
<dbReference type="PANTHER" id="PTHR45987:SF4">
    <property type="entry name" value="LARGE RIBOSOMAL SUBUNIT PROTEIN BL12M"/>
    <property type="match status" value="1"/>
</dbReference>
<organism evidence="8 9">
    <name type="scientific">Berkelbacteria bacterium GW2011_GWE1_39_12</name>
    <dbReference type="NCBI Taxonomy" id="1618337"/>
    <lineage>
        <taxon>Bacteria</taxon>
        <taxon>Candidatus Berkelbacteria</taxon>
    </lineage>
</organism>
<feature type="compositionally biased region" description="Basic and acidic residues" evidence="5">
    <location>
        <begin position="67"/>
        <end position="77"/>
    </location>
</feature>
<reference evidence="8 9" key="1">
    <citation type="journal article" date="2015" name="Nature">
        <title>rRNA introns, odd ribosomes, and small enigmatic genomes across a large radiation of phyla.</title>
        <authorList>
            <person name="Brown C.T."/>
            <person name="Hug L.A."/>
            <person name="Thomas B.C."/>
            <person name="Sharon I."/>
            <person name="Castelle C.J."/>
            <person name="Singh A."/>
            <person name="Wilkins M.J."/>
            <person name="Williams K.H."/>
            <person name="Banfield J.F."/>
        </authorList>
    </citation>
    <scope>NUCLEOTIDE SEQUENCE [LARGE SCALE GENOMIC DNA]</scope>
</reference>
<evidence type="ECO:0000259" key="7">
    <source>
        <dbReference type="Pfam" id="PF16320"/>
    </source>
</evidence>
<feature type="compositionally biased region" description="Basic and acidic residues" evidence="5">
    <location>
        <begin position="1"/>
        <end position="39"/>
    </location>
</feature>
<evidence type="ECO:0000256" key="1">
    <source>
        <dbReference type="ARBA" id="ARBA00007197"/>
    </source>
</evidence>
<dbReference type="FunFam" id="3.30.1390.10:FF:000001">
    <property type="entry name" value="50S ribosomal protein L7/L12"/>
    <property type="match status" value="1"/>
</dbReference>
<proteinExistence type="inferred from homology"/>
<keyword evidence="2 4" id="KW-0689">Ribosomal protein</keyword>
<comment type="similarity">
    <text evidence="1 4">Belongs to the bacterial ribosomal protein bL12 family.</text>
</comment>
<dbReference type="GO" id="GO:0003735">
    <property type="term" value="F:structural constituent of ribosome"/>
    <property type="evidence" value="ECO:0007669"/>
    <property type="project" value="InterPro"/>
</dbReference>
<feature type="region of interest" description="Disordered" evidence="5">
    <location>
        <begin position="1"/>
        <end position="77"/>
    </location>
</feature>
<dbReference type="SUPFAM" id="SSF54736">
    <property type="entry name" value="ClpS-like"/>
    <property type="match status" value="1"/>
</dbReference>
<dbReference type="Pfam" id="PF00542">
    <property type="entry name" value="Ribosomal_L12"/>
    <property type="match status" value="1"/>
</dbReference>
<evidence type="ECO:0000313" key="8">
    <source>
        <dbReference type="EMBL" id="AKM81860.1"/>
    </source>
</evidence>